<evidence type="ECO:0000313" key="2">
    <source>
        <dbReference type="EMBL" id="CEL60506.1"/>
    </source>
</evidence>
<dbReference type="OrthoDB" id="4062651at2759"/>
<dbReference type="InterPro" id="IPR000719">
    <property type="entry name" value="Prot_kinase_dom"/>
</dbReference>
<dbReference type="PRINTS" id="PR00109">
    <property type="entry name" value="TYRKINASE"/>
</dbReference>
<dbReference type="Pfam" id="PF00069">
    <property type="entry name" value="Pkinase"/>
    <property type="match status" value="1"/>
</dbReference>
<keyword evidence="2" id="KW-0418">Kinase</keyword>
<dbReference type="InterPro" id="IPR051681">
    <property type="entry name" value="Ser/Thr_Kinases-Pseudokinases"/>
</dbReference>
<accession>A0A0B7FR94</accession>
<dbReference type="InterPro" id="IPR008271">
    <property type="entry name" value="Ser/Thr_kinase_AS"/>
</dbReference>
<dbReference type="SMART" id="SM00220">
    <property type="entry name" value="S_TKc"/>
    <property type="match status" value="1"/>
</dbReference>
<proteinExistence type="predicted"/>
<evidence type="ECO:0000313" key="3">
    <source>
        <dbReference type="Proteomes" id="UP000059188"/>
    </source>
</evidence>
<dbReference type="AlphaFoldDB" id="A0A0B7FR94"/>
<dbReference type="Gene3D" id="1.10.510.10">
    <property type="entry name" value="Transferase(Phosphotransferase) domain 1"/>
    <property type="match status" value="1"/>
</dbReference>
<keyword evidence="3" id="KW-1185">Reference proteome</keyword>
<dbReference type="GO" id="GO:0004674">
    <property type="term" value="F:protein serine/threonine kinase activity"/>
    <property type="evidence" value="ECO:0007669"/>
    <property type="project" value="TreeGrafter"/>
</dbReference>
<dbReference type="PANTHER" id="PTHR44329:SF214">
    <property type="entry name" value="PROTEIN KINASE DOMAIN-CONTAINING PROTEIN"/>
    <property type="match status" value="1"/>
</dbReference>
<keyword evidence="2" id="KW-0808">Transferase</keyword>
<name>A0A0B7FR94_THACB</name>
<protein>
    <submittedName>
        <fullName evidence="2">Putative serine/threonine-protein kinase/receptor R831</fullName>
    </submittedName>
</protein>
<feature type="domain" description="Protein kinase" evidence="1">
    <location>
        <begin position="1"/>
        <end position="187"/>
    </location>
</feature>
<sequence>MISRWEQNGNMIRYLARHPSADRCALSTSICAGLTYLHDSNIVHGDLKGANVLIDRHGVPMLTDFGSASLQDATLQFTATTTRSGFSTRWTAPEILDEGRHSALGDVYSLGMTILEAFTGSVPFPEKPEKSLLLHIVTRKNSPTRPEAIPARSECGDQLWLLLNRCWSHKPAERPSAKTVWEEMKLFTAENFQEAEDELGQGVE</sequence>
<reference evidence="2 3" key="1">
    <citation type="submission" date="2014-11" db="EMBL/GenBank/DDBJ databases">
        <authorList>
            <person name="Wibberg Daniel"/>
        </authorList>
    </citation>
    <scope>NUCLEOTIDE SEQUENCE [LARGE SCALE GENOMIC DNA]</scope>
    <source>
        <strain evidence="2">Rhizoctonia solani AG1-IB 7/3/14</strain>
    </source>
</reference>
<organism evidence="2 3">
    <name type="scientific">Thanatephorus cucumeris (strain AG1-IB / isolate 7/3/14)</name>
    <name type="common">Lettuce bottom rot fungus</name>
    <name type="synonym">Rhizoctonia solani</name>
    <dbReference type="NCBI Taxonomy" id="1108050"/>
    <lineage>
        <taxon>Eukaryota</taxon>
        <taxon>Fungi</taxon>
        <taxon>Dikarya</taxon>
        <taxon>Basidiomycota</taxon>
        <taxon>Agaricomycotina</taxon>
        <taxon>Agaricomycetes</taxon>
        <taxon>Cantharellales</taxon>
        <taxon>Ceratobasidiaceae</taxon>
        <taxon>Rhizoctonia</taxon>
        <taxon>Rhizoctonia solani AG-1</taxon>
    </lineage>
</organism>
<dbReference type="PROSITE" id="PS00108">
    <property type="entry name" value="PROTEIN_KINASE_ST"/>
    <property type="match status" value="1"/>
</dbReference>
<dbReference type="PANTHER" id="PTHR44329">
    <property type="entry name" value="SERINE/THREONINE-PROTEIN KINASE TNNI3K-RELATED"/>
    <property type="match status" value="1"/>
</dbReference>
<dbReference type="PROSITE" id="PS50011">
    <property type="entry name" value="PROTEIN_KINASE_DOM"/>
    <property type="match status" value="1"/>
</dbReference>
<dbReference type="Proteomes" id="UP000059188">
    <property type="component" value="Unassembled WGS sequence"/>
</dbReference>
<dbReference type="EMBL" id="LN679580">
    <property type="protein sequence ID" value="CEL60506.1"/>
    <property type="molecule type" value="Genomic_DNA"/>
</dbReference>
<dbReference type="SUPFAM" id="SSF56112">
    <property type="entry name" value="Protein kinase-like (PK-like)"/>
    <property type="match status" value="1"/>
</dbReference>
<dbReference type="STRING" id="1108050.A0A0B7FR94"/>
<dbReference type="InterPro" id="IPR011009">
    <property type="entry name" value="Kinase-like_dom_sf"/>
</dbReference>
<dbReference type="InterPro" id="IPR001245">
    <property type="entry name" value="Ser-Thr/Tyr_kinase_cat_dom"/>
</dbReference>
<evidence type="ECO:0000259" key="1">
    <source>
        <dbReference type="PROSITE" id="PS50011"/>
    </source>
</evidence>
<dbReference type="GO" id="GO:0005524">
    <property type="term" value="F:ATP binding"/>
    <property type="evidence" value="ECO:0007669"/>
    <property type="project" value="InterPro"/>
</dbReference>
<keyword evidence="2" id="KW-0675">Receptor</keyword>
<gene>
    <name evidence="2" type="ORF">RSOLAG1IB_12367</name>
</gene>